<dbReference type="Proteomes" id="UP000472265">
    <property type="component" value="Chromosome 8"/>
</dbReference>
<protein>
    <submittedName>
        <fullName evidence="2">Uncharacterized protein</fullName>
    </submittedName>
</protein>
<reference evidence="2" key="3">
    <citation type="submission" date="2025-09" db="UniProtKB">
        <authorList>
            <consortium name="Ensembl"/>
        </authorList>
    </citation>
    <scope>IDENTIFICATION</scope>
</reference>
<evidence type="ECO:0000313" key="2">
    <source>
        <dbReference type="Ensembl" id="ENSSAUP00010019201.1"/>
    </source>
</evidence>
<keyword evidence="3" id="KW-1185">Reference proteome</keyword>
<dbReference type="InParanoid" id="A0A671UZV6"/>
<evidence type="ECO:0000256" key="1">
    <source>
        <dbReference type="SAM" id="MobiDB-lite"/>
    </source>
</evidence>
<proteinExistence type="predicted"/>
<reference evidence="2" key="2">
    <citation type="submission" date="2025-08" db="UniProtKB">
        <authorList>
            <consortium name="Ensembl"/>
        </authorList>
    </citation>
    <scope>IDENTIFICATION</scope>
</reference>
<dbReference type="Ensembl" id="ENSSAUT00010020324.1">
    <property type="protein sequence ID" value="ENSSAUP00010019201.1"/>
    <property type="gene ID" value="ENSSAUG00010008671.1"/>
</dbReference>
<organism evidence="2 3">
    <name type="scientific">Sparus aurata</name>
    <name type="common">Gilthead sea bream</name>
    <dbReference type="NCBI Taxonomy" id="8175"/>
    <lineage>
        <taxon>Eukaryota</taxon>
        <taxon>Metazoa</taxon>
        <taxon>Chordata</taxon>
        <taxon>Craniata</taxon>
        <taxon>Vertebrata</taxon>
        <taxon>Euteleostomi</taxon>
        <taxon>Actinopterygii</taxon>
        <taxon>Neopterygii</taxon>
        <taxon>Teleostei</taxon>
        <taxon>Neoteleostei</taxon>
        <taxon>Acanthomorphata</taxon>
        <taxon>Eupercaria</taxon>
        <taxon>Spariformes</taxon>
        <taxon>Sparidae</taxon>
        <taxon>Sparus</taxon>
    </lineage>
</organism>
<dbReference type="AlphaFoldDB" id="A0A671UZV6"/>
<evidence type="ECO:0000313" key="3">
    <source>
        <dbReference type="Proteomes" id="UP000472265"/>
    </source>
</evidence>
<sequence length="69" mass="7407">VAEVSFPFCLFHCLPVSLNLFPSSSSSLLEHTHSSHSSTLRKSLHPLPISSRHSPPSSPSTLLLSTVAL</sequence>
<feature type="region of interest" description="Disordered" evidence="1">
    <location>
        <begin position="39"/>
        <end position="69"/>
    </location>
</feature>
<reference evidence="2" key="1">
    <citation type="submission" date="2021-04" db="EMBL/GenBank/DDBJ databases">
        <authorList>
            <consortium name="Wellcome Sanger Institute Data Sharing"/>
        </authorList>
    </citation>
    <scope>NUCLEOTIDE SEQUENCE [LARGE SCALE GENOMIC DNA]</scope>
</reference>
<name>A0A671UZV6_SPAAU</name>
<accession>A0A671UZV6</accession>